<comment type="caution">
    <text evidence="12">The sequence shown here is derived from an EMBL/GenBank/DDBJ whole genome shotgun (WGS) entry which is preliminary data.</text>
</comment>
<feature type="transmembrane region" description="Helical" evidence="11">
    <location>
        <begin position="240"/>
        <end position="260"/>
    </location>
</feature>
<name>A0ABX2T6B9_9PROT</name>
<feature type="transmembrane region" description="Helical" evidence="11">
    <location>
        <begin position="39"/>
        <end position="60"/>
    </location>
</feature>
<dbReference type="PANTHER" id="PTHR32024:SF3">
    <property type="entry name" value="TRK SYSTEM POTASSIUM UPTAKE PROTEIN"/>
    <property type="match status" value="1"/>
</dbReference>
<evidence type="ECO:0000256" key="8">
    <source>
        <dbReference type="ARBA" id="ARBA00023065"/>
    </source>
</evidence>
<keyword evidence="6 10" id="KW-0630">Potassium</keyword>
<evidence type="ECO:0000256" key="7">
    <source>
        <dbReference type="ARBA" id="ARBA00022989"/>
    </source>
</evidence>
<dbReference type="Pfam" id="PF02386">
    <property type="entry name" value="TrkH"/>
    <property type="match status" value="1"/>
</dbReference>
<accession>A0ABX2T6B9</accession>
<comment type="subcellular location">
    <subcellularLocation>
        <location evidence="10">Cell inner membrane</location>
        <topology evidence="10">Multi-pass membrane protein</topology>
    </subcellularLocation>
    <subcellularLocation>
        <location evidence="1">Cell membrane</location>
        <topology evidence="1">Multi-pass membrane protein</topology>
    </subcellularLocation>
</comment>
<keyword evidence="5 11" id="KW-0812">Transmembrane</keyword>
<keyword evidence="10" id="KW-0997">Cell inner membrane</keyword>
<evidence type="ECO:0000256" key="10">
    <source>
        <dbReference type="PIRNR" id="PIRNR006247"/>
    </source>
</evidence>
<feature type="transmembrane region" description="Helical" evidence="11">
    <location>
        <begin position="391"/>
        <end position="416"/>
    </location>
</feature>
<dbReference type="PIRSF" id="PIRSF006247">
    <property type="entry name" value="TrkH"/>
    <property type="match status" value="1"/>
</dbReference>
<dbReference type="InterPro" id="IPR003445">
    <property type="entry name" value="Cat_transpt"/>
</dbReference>
<comment type="similarity">
    <text evidence="10">Belongs to the TrkH potassium transport family.</text>
</comment>
<dbReference type="Proteomes" id="UP000584642">
    <property type="component" value="Unassembled WGS sequence"/>
</dbReference>
<evidence type="ECO:0000256" key="4">
    <source>
        <dbReference type="ARBA" id="ARBA00022538"/>
    </source>
</evidence>
<keyword evidence="7 11" id="KW-1133">Transmembrane helix</keyword>
<dbReference type="InterPro" id="IPR004772">
    <property type="entry name" value="TrkH"/>
</dbReference>
<keyword evidence="2 10" id="KW-0813">Transport</keyword>
<gene>
    <name evidence="12" type="ORF">HND93_03840</name>
</gene>
<feature type="transmembrane region" description="Helical" evidence="11">
    <location>
        <begin position="457"/>
        <end position="477"/>
    </location>
</feature>
<evidence type="ECO:0000256" key="1">
    <source>
        <dbReference type="ARBA" id="ARBA00004651"/>
    </source>
</evidence>
<evidence type="ECO:0000256" key="5">
    <source>
        <dbReference type="ARBA" id="ARBA00022692"/>
    </source>
</evidence>
<evidence type="ECO:0000256" key="3">
    <source>
        <dbReference type="ARBA" id="ARBA00022475"/>
    </source>
</evidence>
<keyword evidence="8 10" id="KW-0406">Ion transport</keyword>
<feature type="transmembrane region" description="Helical" evidence="11">
    <location>
        <begin position="178"/>
        <end position="203"/>
    </location>
</feature>
<feature type="transmembrane region" description="Helical" evidence="11">
    <location>
        <begin position="9"/>
        <end position="27"/>
    </location>
</feature>
<comment type="function">
    <text evidence="10">Low-affinity potassium transport system. Interacts with Trk system potassium uptake protein TrkA.</text>
</comment>
<evidence type="ECO:0000256" key="9">
    <source>
        <dbReference type="ARBA" id="ARBA00023136"/>
    </source>
</evidence>
<keyword evidence="9 10" id="KW-0472">Membrane</keyword>
<evidence type="ECO:0000256" key="11">
    <source>
        <dbReference type="SAM" id="Phobius"/>
    </source>
</evidence>
<organism evidence="12 13">
    <name type="scientific">Azospirillum oleiclasticum</name>
    <dbReference type="NCBI Taxonomy" id="2735135"/>
    <lineage>
        <taxon>Bacteria</taxon>
        <taxon>Pseudomonadati</taxon>
        <taxon>Pseudomonadota</taxon>
        <taxon>Alphaproteobacteria</taxon>
        <taxon>Rhodospirillales</taxon>
        <taxon>Azospirillaceae</taxon>
        <taxon>Azospirillum</taxon>
    </lineage>
</organism>
<proteinExistence type="inferred from homology"/>
<keyword evidence="13" id="KW-1185">Reference proteome</keyword>
<dbReference type="EMBL" id="JABFDB010000001">
    <property type="protein sequence ID" value="NYZ18832.1"/>
    <property type="molecule type" value="Genomic_DNA"/>
</dbReference>
<evidence type="ECO:0000313" key="13">
    <source>
        <dbReference type="Proteomes" id="UP000584642"/>
    </source>
</evidence>
<feature type="transmembrane region" description="Helical" evidence="11">
    <location>
        <begin position="72"/>
        <end position="93"/>
    </location>
</feature>
<feature type="transmembrane region" description="Helical" evidence="11">
    <location>
        <begin position="331"/>
        <end position="355"/>
    </location>
</feature>
<sequence>MTTLDVRPVFYIVGALVTIIAAAMLAPMAVDISAGNPDWVVFATSAALTVFFGVLMMLMNRTDTVVLNLRQTFLLTSVAWVVVCAFSALPFMLSRLSLSAADAFFEAMSGLTTTGSTVIVGLDTLEPGLLLWRSLLQWLGGVGIIAMGIAILPFLRVGGMQLFRSESSDRSDKVVPRASDLAVAVAWIYMILTLACTAALALAGMNLFDAVNHAMTAVSTGGFSTSDASVGGWKSASIEWILIVFMMAGGMPLVRFVSLARGDVGPIWRDTQIRWFVGFLVVVSAALAVWVNQALDLPLLESFRLSAFNVVSVVTTTGYASGDYSLWGPPAVVAFLILTMVGGCTGSTAGGLKIFRFEVLFMVLRVQLHRLYMPHRVLPLRYNDKPVDADAMVSVMSFGFVYVASIFIVALALGAFGLDMITAVSGAATALGNVGPGLGQIIGPAGNFQPIPEAAKWVLSLAMLLGRLEFFTVLVLFNRQFWRQ</sequence>
<keyword evidence="4 10" id="KW-0633">Potassium transport</keyword>
<protein>
    <recommendedName>
        <fullName evidence="10">Trk system potassium uptake protein</fullName>
    </recommendedName>
</protein>
<evidence type="ECO:0000256" key="6">
    <source>
        <dbReference type="ARBA" id="ARBA00022958"/>
    </source>
</evidence>
<keyword evidence="3 10" id="KW-1003">Cell membrane</keyword>
<dbReference type="PANTHER" id="PTHR32024">
    <property type="entry name" value="TRK SYSTEM POTASSIUM UPTAKE PROTEIN TRKG-RELATED"/>
    <property type="match status" value="1"/>
</dbReference>
<evidence type="ECO:0000313" key="12">
    <source>
        <dbReference type="EMBL" id="NYZ18832.1"/>
    </source>
</evidence>
<reference evidence="12 13" key="1">
    <citation type="submission" date="2020-05" db="EMBL/GenBank/DDBJ databases">
        <title>Azospirillum oleiclasticum sp. nov, a nitrogen-fixing and heavy crude oil-emulsifying bacterium isolated from the crude oil of Yumen Oilfield.</title>
        <authorList>
            <person name="Wu D."/>
            <person name="Cai M."/>
            <person name="Zhang X."/>
        </authorList>
    </citation>
    <scope>NUCLEOTIDE SEQUENCE [LARGE SCALE GENOMIC DNA]</scope>
    <source>
        <strain evidence="12 13">ROY-1-1-2</strain>
    </source>
</reference>
<feature type="transmembrane region" description="Helical" evidence="11">
    <location>
        <begin position="272"/>
        <end position="291"/>
    </location>
</feature>
<feature type="transmembrane region" description="Helical" evidence="11">
    <location>
        <begin position="135"/>
        <end position="157"/>
    </location>
</feature>
<evidence type="ECO:0000256" key="2">
    <source>
        <dbReference type="ARBA" id="ARBA00022448"/>
    </source>
</evidence>